<accession>A0A6M8HNR3</accession>
<evidence type="ECO:0000256" key="5">
    <source>
        <dbReference type="ARBA" id="ARBA00023136"/>
    </source>
</evidence>
<dbReference type="KEGG" id="lck:HN018_07640"/>
<feature type="transmembrane region" description="Helical" evidence="6">
    <location>
        <begin position="224"/>
        <end position="242"/>
    </location>
</feature>
<protein>
    <submittedName>
        <fullName evidence="7">L-arabinose ABC transporter permease AraH</fullName>
    </submittedName>
</protein>
<dbReference type="Pfam" id="PF02653">
    <property type="entry name" value="BPD_transp_2"/>
    <property type="match status" value="1"/>
</dbReference>
<feature type="transmembrane region" description="Helical" evidence="6">
    <location>
        <begin position="24"/>
        <end position="45"/>
    </location>
</feature>
<keyword evidence="5 6" id="KW-0472">Membrane</keyword>
<dbReference type="EMBL" id="CP053708">
    <property type="protein sequence ID" value="QKE89935.1"/>
    <property type="molecule type" value="Genomic_DNA"/>
</dbReference>
<dbReference type="RefSeq" id="WP_171834924.1">
    <property type="nucleotide sequence ID" value="NZ_CP053708.1"/>
</dbReference>
<feature type="transmembrane region" description="Helical" evidence="6">
    <location>
        <begin position="303"/>
        <end position="322"/>
    </location>
</feature>
<keyword evidence="3 6" id="KW-0812">Transmembrane</keyword>
<feature type="transmembrane region" description="Helical" evidence="6">
    <location>
        <begin position="172"/>
        <end position="193"/>
    </location>
</feature>
<feature type="transmembrane region" description="Helical" evidence="6">
    <location>
        <begin position="254"/>
        <end position="283"/>
    </location>
</feature>
<dbReference type="AlphaFoldDB" id="A0A6M8HNR3"/>
<dbReference type="PANTHER" id="PTHR32196:SF37">
    <property type="entry name" value="L-ARABINOSE TRANSPORT SYSTEM PERMEASE PROTEIN ARAH"/>
    <property type="match status" value="1"/>
</dbReference>
<feature type="transmembrane region" description="Helical" evidence="6">
    <location>
        <begin position="57"/>
        <end position="77"/>
    </location>
</feature>
<feature type="transmembrane region" description="Helical" evidence="6">
    <location>
        <begin position="147"/>
        <end position="165"/>
    </location>
</feature>
<dbReference type="CDD" id="cd06579">
    <property type="entry name" value="TM_PBP1_transp_AraH_like"/>
    <property type="match status" value="1"/>
</dbReference>
<reference evidence="7 8" key="1">
    <citation type="journal article" date="2014" name="World J. Microbiol. Biotechnol.">
        <title>Biodiversity and physiological characteristics of Antarctic and Arctic lichens-associated bacteria.</title>
        <authorList>
            <person name="Lee Y.M."/>
            <person name="Kim E.H."/>
            <person name="Lee H.K."/>
            <person name="Hong S.G."/>
        </authorList>
    </citation>
    <scope>NUCLEOTIDE SEQUENCE [LARGE SCALE GENOMIC DNA]</scope>
    <source>
        <strain evidence="7 8">PAMC 26569</strain>
    </source>
</reference>
<evidence type="ECO:0000256" key="3">
    <source>
        <dbReference type="ARBA" id="ARBA00022692"/>
    </source>
</evidence>
<keyword evidence="2" id="KW-1003">Cell membrane</keyword>
<keyword evidence="8" id="KW-1185">Reference proteome</keyword>
<evidence type="ECO:0000256" key="1">
    <source>
        <dbReference type="ARBA" id="ARBA00004651"/>
    </source>
</evidence>
<evidence type="ECO:0000313" key="7">
    <source>
        <dbReference type="EMBL" id="QKE89935.1"/>
    </source>
</evidence>
<evidence type="ECO:0000256" key="6">
    <source>
        <dbReference type="SAM" id="Phobius"/>
    </source>
</evidence>
<comment type="subcellular location">
    <subcellularLocation>
        <location evidence="1">Cell membrane</location>
        <topology evidence="1">Multi-pass membrane protein</topology>
    </subcellularLocation>
</comment>
<dbReference type="NCBIfam" id="NF008441">
    <property type="entry name" value="PRK11285.1"/>
    <property type="match status" value="1"/>
</dbReference>
<evidence type="ECO:0000256" key="4">
    <source>
        <dbReference type="ARBA" id="ARBA00022989"/>
    </source>
</evidence>
<sequence>MQPVTLSQTPSIERGRLNNALRRAVQQSGIVFVFILLVIGLAALVPDFLSRGNITGLLLSVTLTGTIASSMMLVLALGEVDLSIASIVAFAGVVGSVAANYLGAPLGILCGILAGGMIGLFNGVVVASFGINSLIATLATMEAVRGLAYIASGGDAVPIMAPAFFGLSSANFLGLTTPVWIMFVSFVVLGFVLNRTVFGRDVLAIGGNVEAARLAGIPVTRLRIGVFALQGLLAGLAGVLLTSRMGLGDPKTSIGLELAVISACVLGGVSLSGGIATISGVVVGVLIMGCVQDAMGLLNVPAFYQYLVRGGILLLAVMFDRWKTGRKASTLR</sequence>
<keyword evidence="4 6" id="KW-1133">Transmembrane helix</keyword>
<organism evidence="7 8">
    <name type="scientific">Lichenicola cladoniae</name>
    <dbReference type="NCBI Taxonomy" id="1484109"/>
    <lineage>
        <taxon>Bacteria</taxon>
        <taxon>Pseudomonadati</taxon>
        <taxon>Pseudomonadota</taxon>
        <taxon>Alphaproteobacteria</taxon>
        <taxon>Acetobacterales</taxon>
        <taxon>Acetobacteraceae</taxon>
        <taxon>Lichenicola</taxon>
    </lineage>
</organism>
<evidence type="ECO:0000313" key="8">
    <source>
        <dbReference type="Proteomes" id="UP000500767"/>
    </source>
</evidence>
<evidence type="ECO:0000256" key="2">
    <source>
        <dbReference type="ARBA" id="ARBA00022475"/>
    </source>
</evidence>
<feature type="transmembrane region" description="Helical" evidence="6">
    <location>
        <begin position="109"/>
        <end position="135"/>
    </location>
</feature>
<gene>
    <name evidence="7" type="primary">araH</name>
    <name evidence="7" type="ORF">HN018_07640</name>
</gene>
<dbReference type="Proteomes" id="UP000500767">
    <property type="component" value="Chromosome"/>
</dbReference>
<dbReference type="InterPro" id="IPR001851">
    <property type="entry name" value="ABC_transp_permease"/>
</dbReference>
<proteinExistence type="predicted"/>
<dbReference type="PANTHER" id="PTHR32196">
    <property type="entry name" value="ABC TRANSPORTER PERMEASE PROTEIN YPHD-RELATED-RELATED"/>
    <property type="match status" value="1"/>
</dbReference>
<dbReference type="GO" id="GO:0022857">
    <property type="term" value="F:transmembrane transporter activity"/>
    <property type="evidence" value="ECO:0007669"/>
    <property type="project" value="InterPro"/>
</dbReference>
<dbReference type="GO" id="GO:0005886">
    <property type="term" value="C:plasma membrane"/>
    <property type="evidence" value="ECO:0007669"/>
    <property type="project" value="UniProtKB-SubCell"/>
</dbReference>
<feature type="transmembrane region" description="Helical" evidence="6">
    <location>
        <begin position="83"/>
        <end position="102"/>
    </location>
</feature>
<name>A0A6M8HNR3_9PROT</name>